<dbReference type="Gene3D" id="1.10.3080.10">
    <property type="entry name" value="Clc chloride channel"/>
    <property type="match status" value="1"/>
</dbReference>
<name>A0A6N3AWA8_EGGLN</name>
<dbReference type="PRINTS" id="PR00762">
    <property type="entry name" value="CLCHANNEL"/>
</dbReference>
<keyword evidence="8" id="KW-0868">Chloride</keyword>
<keyword evidence="9" id="KW-0407">Ion channel</keyword>
<feature type="transmembrane region" description="Helical" evidence="10">
    <location>
        <begin position="338"/>
        <end position="367"/>
    </location>
</feature>
<organism evidence="11">
    <name type="scientific">Eggerthella lenta</name>
    <name type="common">Eubacterium lentum</name>
    <dbReference type="NCBI Taxonomy" id="84112"/>
    <lineage>
        <taxon>Bacteria</taxon>
        <taxon>Bacillati</taxon>
        <taxon>Actinomycetota</taxon>
        <taxon>Coriobacteriia</taxon>
        <taxon>Eggerthellales</taxon>
        <taxon>Eggerthellaceae</taxon>
        <taxon>Eggerthella</taxon>
    </lineage>
</organism>
<evidence type="ECO:0000256" key="8">
    <source>
        <dbReference type="ARBA" id="ARBA00023214"/>
    </source>
</evidence>
<keyword evidence="7" id="KW-0869">Chloride channel</keyword>
<feature type="transmembrane region" description="Helical" evidence="10">
    <location>
        <begin position="302"/>
        <end position="326"/>
    </location>
</feature>
<keyword evidence="5" id="KW-0406">Ion transport</keyword>
<feature type="transmembrane region" description="Helical" evidence="10">
    <location>
        <begin position="267"/>
        <end position="290"/>
    </location>
</feature>
<evidence type="ECO:0000256" key="7">
    <source>
        <dbReference type="ARBA" id="ARBA00023173"/>
    </source>
</evidence>
<dbReference type="GO" id="GO:0034707">
    <property type="term" value="C:chloride channel complex"/>
    <property type="evidence" value="ECO:0007669"/>
    <property type="project" value="UniProtKB-KW"/>
</dbReference>
<dbReference type="InterPro" id="IPR050368">
    <property type="entry name" value="ClC-type_chloride_channel"/>
</dbReference>
<dbReference type="AlphaFoldDB" id="A0A6N3AWA8"/>
<evidence type="ECO:0000256" key="9">
    <source>
        <dbReference type="ARBA" id="ARBA00023303"/>
    </source>
</evidence>
<protein>
    <submittedName>
        <fullName evidence="11">H(+)/Cl(-) exchange transporter ClcA</fullName>
    </submittedName>
</protein>
<evidence type="ECO:0000256" key="2">
    <source>
        <dbReference type="ARBA" id="ARBA00022448"/>
    </source>
</evidence>
<proteinExistence type="predicted"/>
<dbReference type="InterPro" id="IPR014743">
    <property type="entry name" value="Cl-channel_core"/>
</dbReference>
<evidence type="ECO:0000256" key="1">
    <source>
        <dbReference type="ARBA" id="ARBA00004141"/>
    </source>
</evidence>
<keyword evidence="4 10" id="KW-1133">Transmembrane helix</keyword>
<keyword evidence="2" id="KW-0813">Transport</keyword>
<feature type="transmembrane region" description="Helical" evidence="10">
    <location>
        <begin position="382"/>
        <end position="400"/>
    </location>
</feature>
<keyword evidence="6 10" id="KW-0472">Membrane</keyword>
<dbReference type="InterPro" id="IPR001807">
    <property type="entry name" value="ClC"/>
</dbReference>
<evidence type="ECO:0000256" key="6">
    <source>
        <dbReference type="ARBA" id="ARBA00023136"/>
    </source>
</evidence>
<dbReference type="PANTHER" id="PTHR43427">
    <property type="entry name" value="CHLORIDE CHANNEL PROTEIN CLC-E"/>
    <property type="match status" value="1"/>
</dbReference>
<comment type="subcellular location">
    <subcellularLocation>
        <location evidence="1">Membrane</location>
        <topology evidence="1">Multi-pass membrane protein</topology>
    </subcellularLocation>
</comment>
<feature type="transmembrane region" description="Helical" evidence="10">
    <location>
        <begin position="57"/>
        <end position="78"/>
    </location>
</feature>
<sequence length="434" mass="44193">MDARNDRREGPSRDGRTALGRLSRRASFVLVAGAAGAASSIVLTLSTGFAQSLPARFPWLLLALPVLGALSVGLYRLLRLPAALTTEGVVDELRAGRRVPGSLTVGILGGSCLTLLGGGSVGMEAGALQMGASTGSVLGRAFKLPPARGRDGASDGYPGAIGMAAAFSALFFAPLGSCMFVLELVRFDRAVLRHAPAMLAAALVAYAIARAVGIGDHIPRVALPGLSWAVAAHCLLVGLCCAVGGALFAACLRALRRAWRRRAKARPFALVAVGGLAFAGIVLACGWQAFQGTGMGLLRGALAGSAAPADFAVKAGLTVLVLGFGFKGGEIMPMFSIGALLGCSLGLATGAPAGFSAALGMAAFFAAAGRCPLTALLMGAEIFGWLALPFLLIAVAAAYAGSYDVGVFGRGAASELARVRRRARRDEPSLEEDR</sequence>
<feature type="transmembrane region" description="Helical" evidence="10">
    <location>
        <begin position="226"/>
        <end position="255"/>
    </location>
</feature>
<reference evidence="11" key="1">
    <citation type="submission" date="2019-11" db="EMBL/GenBank/DDBJ databases">
        <authorList>
            <person name="Feng L."/>
        </authorList>
    </citation>
    <scope>NUCLEOTIDE SEQUENCE</scope>
    <source>
        <strain evidence="11">ElentaLFYP107</strain>
    </source>
</reference>
<evidence type="ECO:0000256" key="3">
    <source>
        <dbReference type="ARBA" id="ARBA00022692"/>
    </source>
</evidence>
<gene>
    <name evidence="11" type="primary">clcA</name>
    <name evidence="11" type="ORF">ELLFYP107_02000</name>
</gene>
<dbReference type="SUPFAM" id="SSF81340">
    <property type="entry name" value="Clc chloride channel"/>
    <property type="match status" value="1"/>
</dbReference>
<feature type="transmembrane region" description="Helical" evidence="10">
    <location>
        <begin position="197"/>
        <end position="214"/>
    </location>
</feature>
<evidence type="ECO:0000256" key="4">
    <source>
        <dbReference type="ARBA" id="ARBA00022989"/>
    </source>
</evidence>
<evidence type="ECO:0000256" key="5">
    <source>
        <dbReference type="ARBA" id="ARBA00023065"/>
    </source>
</evidence>
<keyword evidence="3 10" id="KW-0812">Transmembrane</keyword>
<feature type="transmembrane region" description="Helical" evidence="10">
    <location>
        <begin position="26"/>
        <end position="45"/>
    </location>
</feature>
<evidence type="ECO:0000256" key="10">
    <source>
        <dbReference type="SAM" id="Phobius"/>
    </source>
</evidence>
<dbReference type="GO" id="GO:0005254">
    <property type="term" value="F:chloride channel activity"/>
    <property type="evidence" value="ECO:0007669"/>
    <property type="project" value="UniProtKB-KW"/>
</dbReference>
<evidence type="ECO:0000313" key="11">
    <source>
        <dbReference type="EMBL" id="VYT95971.1"/>
    </source>
</evidence>
<dbReference type="Pfam" id="PF00654">
    <property type="entry name" value="Voltage_CLC"/>
    <property type="match status" value="1"/>
</dbReference>
<dbReference type="PANTHER" id="PTHR43427:SF6">
    <property type="entry name" value="CHLORIDE CHANNEL PROTEIN CLC-E"/>
    <property type="match status" value="1"/>
</dbReference>
<accession>A0A6N3AWA8</accession>
<feature type="transmembrane region" description="Helical" evidence="10">
    <location>
        <begin position="160"/>
        <end position="185"/>
    </location>
</feature>
<feature type="transmembrane region" description="Helical" evidence="10">
    <location>
        <begin position="99"/>
        <end position="121"/>
    </location>
</feature>
<dbReference type="EMBL" id="CACRTT010000009">
    <property type="protein sequence ID" value="VYT95971.1"/>
    <property type="molecule type" value="Genomic_DNA"/>
</dbReference>